<evidence type="ECO:0000313" key="3">
    <source>
        <dbReference type="Proteomes" id="UP000186553"/>
    </source>
</evidence>
<protein>
    <submittedName>
        <fullName evidence="2">DNA breaking-rejoining protein</fullName>
    </submittedName>
</protein>
<proteinExistence type="predicted"/>
<dbReference type="Gene3D" id="2.60.120.380">
    <property type="match status" value="1"/>
</dbReference>
<accession>A0A1C3CUX2</accession>
<dbReference type="EMBL" id="MBDL01000010">
    <property type="protein sequence ID" value="ODA12554.1"/>
    <property type="molecule type" value="Genomic_DNA"/>
</dbReference>
<dbReference type="RefSeq" id="WP_068887805.1">
    <property type="nucleotide sequence ID" value="NZ_CBCRUU010000009.1"/>
</dbReference>
<keyword evidence="3" id="KW-1185">Reference proteome</keyword>
<evidence type="ECO:0000256" key="1">
    <source>
        <dbReference type="SAM" id="SignalP"/>
    </source>
</evidence>
<feature type="signal peptide" evidence="1">
    <location>
        <begin position="1"/>
        <end position="23"/>
    </location>
</feature>
<dbReference type="Proteomes" id="UP000186553">
    <property type="component" value="Unassembled WGS sequence"/>
</dbReference>
<gene>
    <name evidence="2" type="ORF">BBP83_08250</name>
</gene>
<evidence type="ECO:0000313" key="2">
    <source>
        <dbReference type="EMBL" id="ODA12554.1"/>
    </source>
</evidence>
<reference evidence="2 3" key="1">
    <citation type="submission" date="2016-07" db="EMBL/GenBank/DDBJ databases">
        <title>Acinetobacter sp. ANC 4603.</title>
        <authorList>
            <person name="Radolfova-Krizova L."/>
            <person name="Nemec A."/>
        </authorList>
    </citation>
    <scope>NUCLEOTIDE SEQUENCE [LARGE SCALE GENOMIC DNA]</scope>
    <source>
        <strain evidence="2 3">ANC 4603</strain>
    </source>
</reference>
<organism evidence="2 3">
    <name type="scientific">Acinetobacter celticus</name>
    <dbReference type="NCBI Taxonomy" id="1891224"/>
    <lineage>
        <taxon>Bacteria</taxon>
        <taxon>Pseudomonadati</taxon>
        <taxon>Pseudomonadota</taxon>
        <taxon>Gammaproteobacteria</taxon>
        <taxon>Moraxellales</taxon>
        <taxon>Moraxellaceae</taxon>
        <taxon>Acinetobacter</taxon>
    </lineage>
</organism>
<dbReference type="STRING" id="1891224.BBP83_08250"/>
<name>A0A1C3CUX2_9GAMM</name>
<keyword evidence="1" id="KW-0732">Signal</keyword>
<sequence length="138" mass="15251">MKNVFKTAILVTFVALSSTSVFAKIIENPIVFKKGSYGTNLKGTFKGDDEARYTLHAKAGQQLKFKIKSTKNLAYLNIYAPEDKPGSAEAILKGAIVGSTGEITLPETGQYTLQLYQMRNTARRGEIVNYNIELKIIN</sequence>
<dbReference type="OrthoDB" id="964913at2"/>
<comment type="caution">
    <text evidence="2">The sequence shown here is derived from an EMBL/GenBank/DDBJ whole genome shotgun (WGS) entry which is preliminary data.</text>
</comment>
<feature type="chain" id="PRO_5008671659" evidence="1">
    <location>
        <begin position="24"/>
        <end position="138"/>
    </location>
</feature>
<dbReference type="AlphaFoldDB" id="A0A1C3CUX2"/>